<dbReference type="SUPFAM" id="SSF110857">
    <property type="entry name" value="Gamma-glutamyl cyclotransferase-like"/>
    <property type="match status" value="1"/>
</dbReference>
<feature type="domain" description="Gamma-glutamylcyclotransferase AIG2-like" evidence="1">
    <location>
        <begin position="235"/>
        <end position="342"/>
    </location>
</feature>
<reference evidence="2" key="2">
    <citation type="submission" date="2020-09" db="EMBL/GenBank/DDBJ databases">
        <authorList>
            <person name="Sun Q."/>
            <person name="Ohkuma M."/>
        </authorList>
    </citation>
    <scope>NUCLEOTIDE SEQUENCE</scope>
    <source>
        <strain evidence="2">JCM 3276</strain>
    </source>
</reference>
<dbReference type="EMBL" id="BMRB01000001">
    <property type="protein sequence ID" value="GGS15390.1"/>
    <property type="molecule type" value="Genomic_DNA"/>
</dbReference>
<evidence type="ECO:0000259" key="1">
    <source>
        <dbReference type="Pfam" id="PF06094"/>
    </source>
</evidence>
<dbReference type="InterPro" id="IPR013024">
    <property type="entry name" value="GGCT-like"/>
</dbReference>
<name>A0A918G306_9PSEU</name>
<dbReference type="AlphaFoldDB" id="A0A918G306"/>
<reference evidence="2" key="1">
    <citation type="journal article" date="2014" name="Int. J. Syst. Evol. Microbiol.">
        <title>Complete genome sequence of Corynebacterium casei LMG S-19264T (=DSM 44701T), isolated from a smear-ripened cheese.</title>
        <authorList>
            <consortium name="US DOE Joint Genome Institute (JGI-PGF)"/>
            <person name="Walter F."/>
            <person name="Albersmeier A."/>
            <person name="Kalinowski J."/>
            <person name="Ruckert C."/>
        </authorList>
    </citation>
    <scope>NUCLEOTIDE SEQUENCE</scope>
    <source>
        <strain evidence="2">JCM 3276</strain>
    </source>
</reference>
<dbReference type="Proteomes" id="UP000660680">
    <property type="component" value="Unassembled WGS sequence"/>
</dbReference>
<gene>
    <name evidence="2" type="ORF">GCM10010171_04240</name>
</gene>
<organism evidence="2 3">
    <name type="scientific">Actinokineospora fastidiosa</name>
    <dbReference type="NCBI Taxonomy" id="1816"/>
    <lineage>
        <taxon>Bacteria</taxon>
        <taxon>Bacillati</taxon>
        <taxon>Actinomycetota</taxon>
        <taxon>Actinomycetes</taxon>
        <taxon>Pseudonocardiales</taxon>
        <taxon>Pseudonocardiaceae</taxon>
        <taxon>Actinokineospora</taxon>
    </lineage>
</organism>
<dbReference type="InterPro" id="IPR036568">
    <property type="entry name" value="GGCT-like_sf"/>
</dbReference>
<keyword evidence="3" id="KW-1185">Reference proteome</keyword>
<sequence>MFTDADYPAAPYPGTRPPTSFVHIDGRGFPLAPDPTALSGWRVGADDLDAWLAARSCPPLADRVPLLSYGSNACPSKLTWLRAAHGLGGPVVVLRARTSGLSAVWAAGLRVVDDQRPAVLAAAPDAVEEHALLMVAEEQLAAFDKCEGRGDRYHLATVATGTVSTEDSGAWDRVLAYAGAREIRRPLLVRGAAVPCSAVSQEDAVHLVGTPAEDDGLAATPVSGPPDPRDFPGSLFVYGTLQPGAAAWHLMAPHADGPARPASLSGALYDTGFGYPALLRGAGSVVSGWSVPLRSGAALAALDEYEGPQYARVRVVLTDGSVAWTYVWLRPVSGMRLLDGPWR</sequence>
<dbReference type="CDD" id="cd06661">
    <property type="entry name" value="GGCT_like"/>
    <property type="match status" value="1"/>
</dbReference>
<proteinExistence type="predicted"/>
<dbReference type="Pfam" id="PF06094">
    <property type="entry name" value="GGACT"/>
    <property type="match status" value="1"/>
</dbReference>
<dbReference type="Gene3D" id="3.10.490.10">
    <property type="entry name" value="Gamma-glutamyl cyclotransferase-like"/>
    <property type="match status" value="1"/>
</dbReference>
<accession>A0A918G306</accession>
<evidence type="ECO:0000313" key="3">
    <source>
        <dbReference type="Proteomes" id="UP000660680"/>
    </source>
</evidence>
<protein>
    <recommendedName>
        <fullName evidence="1">Gamma-glutamylcyclotransferase AIG2-like domain-containing protein</fullName>
    </recommendedName>
</protein>
<evidence type="ECO:0000313" key="2">
    <source>
        <dbReference type="EMBL" id="GGS15390.1"/>
    </source>
</evidence>
<dbReference type="RefSeq" id="WP_189208573.1">
    <property type="nucleotide sequence ID" value="NZ_BMRB01000001.1"/>
</dbReference>
<dbReference type="InterPro" id="IPR009288">
    <property type="entry name" value="AIG2-like_dom"/>
</dbReference>
<comment type="caution">
    <text evidence="2">The sequence shown here is derived from an EMBL/GenBank/DDBJ whole genome shotgun (WGS) entry which is preliminary data.</text>
</comment>